<evidence type="ECO:0000313" key="4">
    <source>
        <dbReference type="EnsemblPlants" id="ONIVA03G30060.1"/>
    </source>
</evidence>
<dbReference type="AlphaFoldDB" id="A0A0E0GRK3"/>
<evidence type="ECO:0000256" key="2">
    <source>
        <dbReference type="ARBA" id="ARBA00022737"/>
    </source>
</evidence>
<evidence type="ECO:0000256" key="1">
    <source>
        <dbReference type="ARBA" id="ARBA00022614"/>
    </source>
</evidence>
<dbReference type="EnsemblPlants" id="ONIVA03G30060.1">
    <property type="protein sequence ID" value="ONIVA03G30060.1"/>
    <property type="gene ID" value="ONIVA03G30060"/>
</dbReference>
<dbReference type="PANTHER" id="PTHR11375:SF18">
    <property type="entry name" value="ACIDIC LEUCINE-RICH NUCLEAR PHOSPHOPROTEIN 32-RELATED PROTEIN 2"/>
    <property type="match status" value="1"/>
</dbReference>
<reference evidence="4" key="2">
    <citation type="submission" date="2018-04" db="EMBL/GenBank/DDBJ databases">
        <title>OnivRS2 (Oryza nivara Reference Sequence Version 2).</title>
        <authorList>
            <person name="Zhang J."/>
            <person name="Kudrna D."/>
            <person name="Lee S."/>
            <person name="Talag J."/>
            <person name="Rajasekar S."/>
            <person name="Welchert J."/>
            <person name="Hsing Y.-I."/>
            <person name="Wing R.A."/>
        </authorList>
    </citation>
    <scope>NUCLEOTIDE SEQUENCE [LARGE SCALE GENOMIC DNA]</scope>
    <source>
        <strain evidence="4">SL10</strain>
    </source>
</reference>
<dbReference type="Gene3D" id="3.80.10.10">
    <property type="entry name" value="Ribonuclease Inhibitor"/>
    <property type="match status" value="1"/>
</dbReference>
<dbReference type="FunFam" id="3.80.10.10:FF:000131">
    <property type="entry name" value="acidic leucine-rich nuclear phosphoprotein 32-related protein-like"/>
    <property type="match status" value="1"/>
</dbReference>
<dbReference type="SUPFAM" id="SSF52058">
    <property type="entry name" value="L domain-like"/>
    <property type="match status" value="1"/>
</dbReference>
<reference evidence="4" key="1">
    <citation type="submission" date="2015-04" db="UniProtKB">
        <authorList>
            <consortium name="EnsemblPlants"/>
        </authorList>
    </citation>
    <scope>IDENTIFICATION</scope>
    <source>
        <strain evidence="4">SL10</strain>
    </source>
</reference>
<evidence type="ECO:0000256" key="3">
    <source>
        <dbReference type="ARBA" id="ARBA00025777"/>
    </source>
</evidence>
<dbReference type="PANTHER" id="PTHR11375">
    <property type="entry name" value="ACIDIC LEUCINE-RICH NUCLEAR PHOSPHOPROTEIN 32"/>
    <property type="match status" value="1"/>
</dbReference>
<evidence type="ECO:0000313" key="5">
    <source>
        <dbReference type="Proteomes" id="UP000006591"/>
    </source>
</evidence>
<dbReference type="InterPro" id="IPR045081">
    <property type="entry name" value="AN32"/>
</dbReference>
<sequence length="241" mass="26151">MADAAAPGEDDAAWERAIAAAVKNAPFSAPKTLTLDGAVKSTTGRLPSPSLLGRYPSLEELSVAGARLSSLAGLPRLPALRRLSLPDNRLSGAASLAAVAESCGATLRHLDLGNNRFADVAELAPLAPHGVESLDLYQCPVTKAKGYRDKVMRMTKRKEMKKRMRKKVKRRLKMKRMKLVPMKKMKAKWRMEAKGLQDQLSQTKGRGTVKMMLTETTDLVGSGNGCGWSLEAFPPMFFGGL</sequence>
<comment type="similarity">
    <text evidence="3">Belongs to the ANP32 family.</text>
</comment>
<organism evidence="4">
    <name type="scientific">Oryza nivara</name>
    <name type="common">Indian wild rice</name>
    <name type="synonym">Oryza sativa f. spontanea</name>
    <dbReference type="NCBI Taxonomy" id="4536"/>
    <lineage>
        <taxon>Eukaryota</taxon>
        <taxon>Viridiplantae</taxon>
        <taxon>Streptophyta</taxon>
        <taxon>Embryophyta</taxon>
        <taxon>Tracheophyta</taxon>
        <taxon>Spermatophyta</taxon>
        <taxon>Magnoliopsida</taxon>
        <taxon>Liliopsida</taxon>
        <taxon>Poales</taxon>
        <taxon>Poaceae</taxon>
        <taxon>BOP clade</taxon>
        <taxon>Oryzoideae</taxon>
        <taxon>Oryzeae</taxon>
        <taxon>Oryzinae</taxon>
        <taxon>Oryza</taxon>
    </lineage>
</organism>
<dbReference type="Gramene" id="ONIVA03G30060.1">
    <property type="protein sequence ID" value="ONIVA03G30060.1"/>
    <property type="gene ID" value="ONIVA03G30060"/>
</dbReference>
<protein>
    <submittedName>
        <fullName evidence="4">Uncharacterized protein</fullName>
    </submittedName>
</protein>
<dbReference type="HOGENOM" id="CLU_1153268_0_0_1"/>
<keyword evidence="2" id="KW-0677">Repeat</keyword>
<dbReference type="GO" id="GO:0042393">
    <property type="term" value="F:histone binding"/>
    <property type="evidence" value="ECO:0007669"/>
    <property type="project" value="TreeGrafter"/>
</dbReference>
<name>A0A0E0GRK3_ORYNI</name>
<dbReference type="PROSITE" id="PS51450">
    <property type="entry name" value="LRR"/>
    <property type="match status" value="1"/>
</dbReference>
<dbReference type="GO" id="GO:0005634">
    <property type="term" value="C:nucleus"/>
    <property type="evidence" value="ECO:0007669"/>
    <property type="project" value="TreeGrafter"/>
</dbReference>
<dbReference type="InterPro" id="IPR001611">
    <property type="entry name" value="Leu-rich_rpt"/>
</dbReference>
<dbReference type="InterPro" id="IPR032675">
    <property type="entry name" value="LRR_dom_sf"/>
</dbReference>
<keyword evidence="5" id="KW-1185">Reference proteome</keyword>
<accession>A0A0E0GRK3</accession>
<dbReference type="Proteomes" id="UP000006591">
    <property type="component" value="Chromosome 3"/>
</dbReference>
<keyword evidence="1" id="KW-0433">Leucine-rich repeat</keyword>
<proteinExistence type="inferred from homology"/>